<dbReference type="Pfam" id="PF01734">
    <property type="entry name" value="Patatin"/>
    <property type="match status" value="1"/>
</dbReference>
<keyword evidence="2" id="KW-0378">Hydrolase</keyword>
<evidence type="ECO:0000313" key="4">
    <source>
        <dbReference type="EMBL" id="PQD96545.1"/>
    </source>
</evidence>
<evidence type="ECO:0000256" key="1">
    <source>
        <dbReference type="ARBA" id="ARBA00023098"/>
    </source>
</evidence>
<dbReference type="Proteomes" id="UP000239663">
    <property type="component" value="Unassembled WGS sequence"/>
</dbReference>
<feature type="domain" description="PNPLA" evidence="3">
    <location>
        <begin position="5"/>
        <end position="195"/>
    </location>
</feature>
<proteinExistence type="predicted"/>
<feature type="active site" description="Nucleophile" evidence="2">
    <location>
        <position position="38"/>
    </location>
</feature>
<dbReference type="PANTHER" id="PTHR46394">
    <property type="entry name" value="ANNEXIN"/>
    <property type="match status" value="1"/>
</dbReference>
<dbReference type="EMBL" id="PKOZ01000001">
    <property type="protein sequence ID" value="PQD96545.1"/>
    <property type="molecule type" value="Genomic_DNA"/>
</dbReference>
<feature type="short sequence motif" description="GXSXG" evidence="2">
    <location>
        <begin position="36"/>
        <end position="40"/>
    </location>
</feature>
<comment type="caution">
    <text evidence="4">The sequence shown here is derived from an EMBL/GenBank/DDBJ whole genome shotgun (WGS) entry which is preliminary data.</text>
</comment>
<dbReference type="InterPro" id="IPR002641">
    <property type="entry name" value="PNPLA_dom"/>
</dbReference>
<sequence length="301" mass="34041">MYIDGVFCGGGIKGFALIGAIMELEQQGYAFKRVAGTSAGSIIAGFLAAGYSGAEIKLLMDDIELSRLLETKKRIRFPFARWLKLYWTMGLYKGDALECWIKETLEKKGIRTFGDLPDKQLRIIASDLSNGRMLILPDDLAAYNIDPLQFPVAKAIRMSCSIPFFFEPIKLKTVGEKYIIVDGGVLSNFPMWLFDQDNVKSIRPVLGLNLVYEKTGKEPEEINNAIGLFSSLFETMRNAHDSRYISRKFVKNIIFIPVKDANFIEFSLTNEQRTGLIESGRNAAALFIKQWTHRIKKKKID</sequence>
<keyword evidence="5" id="KW-1185">Reference proteome</keyword>
<evidence type="ECO:0000313" key="5">
    <source>
        <dbReference type="Proteomes" id="UP000239663"/>
    </source>
</evidence>
<feature type="short sequence motif" description="GXGXXG" evidence="2">
    <location>
        <begin position="9"/>
        <end position="14"/>
    </location>
</feature>
<keyword evidence="2" id="KW-0442">Lipid degradation</keyword>
<dbReference type="PANTHER" id="PTHR46394:SF1">
    <property type="entry name" value="PNPLA DOMAIN-CONTAINING PROTEIN"/>
    <property type="match status" value="1"/>
</dbReference>
<dbReference type="SUPFAM" id="SSF52151">
    <property type="entry name" value="FabD/lysophospholipase-like"/>
    <property type="match status" value="1"/>
</dbReference>
<dbReference type="GO" id="GO:0016042">
    <property type="term" value="P:lipid catabolic process"/>
    <property type="evidence" value="ECO:0007669"/>
    <property type="project" value="UniProtKB-UniRule"/>
</dbReference>
<keyword evidence="1 2" id="KW-0443">Lipid metabolism</keyword>
<name>A0A2S7N3I1_9BACI</name>
<gene>
    <name evidence="4" type="ORF">CYL18_01205</name>
</gene>
<reference evidence="4 5" key="1">
    <citation type="submission" date="2017-12" db="EMBL/GenBank/DDBJ databases">
        <title>Taxonomic description and draft genome of Pradoshia cofamensis Gen. nov., sp. nov., a thermotolerant bacillale isolated from anterior gut of earthworm Eisenia fetida.</title>
        <authorList>
            <person name="Saha T."/>
            <person name="Chakraborty R."/>
        </authorList>
    </citation>
    <scope>NUCLEOTIDE SEQUENCE [LARGE SCALE GENOMIC DNA]</scope>
    <source>
        <strain evidence="4 5">EAG3</strain>
    </source>
</reference>
<dbReference type="AlphaFoldDB" id="A0A2S7N3I1"/>
<dbReference type="CDD" id="cd07207">
    <property type="entry name" value="Pat_ExoU_VipD_like"/>
    <property type="match status" value="1"/>
</dbReference>
<feature type="short sequence motif" description="DGA/G" evidence="2">
    <location>
        <begin position="182"/>
        <end position="184"/>
    </location>
</feature>
<dbReference type="RefSeq" id="WP_104847642.1">
    <property type="nucleotide sequence ID" value="NZ_PKOZ01000001.1"/>
</dbReference>
<dbReference type="InterPro" id="IPR016035">
    <property type="entry name" value="Acyl_Trfase/lysoPLipase"/>
</dbReference>
<evidence type="ECO:0000256" key="2">
    <source>
        <dbReference type="PROSITE-ProRule" id="PRU01161"/>
    </source>
</evidence>
<accession>A0A2S7N3I1</accession>
<dbReference type="PROSITE" id="PS51635">
    <property type="entry name" value="PNPLA"/>
    <property type="match status" value="1"/>
</dbReference>
<dbReference type="GO" id="GO:0016787">
    <property type="term" value="F:hydrolase activity"/>
    <property type="evidence" value="ECO:0007669"/>
    <property type="project" value="UniProtKB-UniRule"/>
</dbReference>
<feature type="active site" description="Proton acceptor" evidence="2">
    <location>
        <position position="182"/>
    </location>
</feature>
<dbReference type="OrthoDB" id="9770965at2"/>
<protein>
    <recommendedName>
        <fullName evidence="3">PNPLA domain-containing protein</fullName>
    </recommendedName>
</protein>
<evidence type="ECO:0000259" key="3">
    <source>
        <dbReference type="PROSITE" id="PS51635"/>
    </source>
</evidence>
<dbReference type="InterPro" id="IPR052580">
    <property type="entry name" value="Lipid_Hydrolase"/>
</dbReference>
<dbReference type="Gene3D" id="3.40.1090.10">
    <property type="entry name" value="Cytosolic phospholipase A2 catalytic domain"/>
    <property type="match status" value="2"/>
</dbReference>
<organism evidence="4 5">
    <name type="scientific">Pradoshia eiseniae</name>
    <dbReference type="NCBI Taxonomy" id="2064768"/>
    <lineage>
        <taxon>Bacteria</taxon>
        <taxon>Bacillati</taxon>
        <taxon>Bacillota</taxon>
        <taxon>Bacilli</taxon>
        <taxon>Bacillales</taxon>
        <taxon>Bacillaceae</taxon>
        <taxon>Pradoshia</taxon>
    </lineage>
</organism>